<keyword evidence="2" id="KW-0812">Transmembrane</keyword>
<evidence type="ECO:0000313" key="4">
    <source>
        <dbReference type="EMBL" id="RMI25705.1"/>
    </source>
</evidence>
<protein>
    <submittedName>
        <fullName evidence="3">Septum formation initiator protein</fullName>
    </submittedName>
</protein>
<proteinExistence type="predicted"/>
<keyword evidence="2" id="KW-0472">Membrane</keyword>
<evidence type="ECO:0000313" key="6">
    <source>
        <dbReference type="Proteomes" id="UP000278036"/>
    </source>
</evidence>
<dbReference type="InParanoid" id="A0A3A9JGK0"/>
<dbReference type="RefSeq" id="WP_120638036.1">
    <property type="nucleotide sequence ID" value="NZ_RAQU01000042.1"/>
</dbReference>
<dbReference type="AlphaFoldDB" id="A0A3A9JGK0"/>
<evidence type="ECO:0000313" key="5">
    <source>
        <dbReference type="Proteomes" id="UP000274097"/>
    </source>
</evidence>
<dbReference type="Proteomes" id="UP000278036">
    <property type="component" value="Unassembled WGS sequence"/>
</dbReference>
<feature type="transmembrane region" description="Helical" evidence="2">
    <location>
        <begin position="7"/>
        <end position="29"/>
    </location>
</feature>
<dbReference type="OrthoDB" id="9815600at2"/>
<dbReference type="EMBL" id="RFLX01000004">
    <property type="protein sequence ID" value="RMI25705.1"/>
    <property type="molecule type" value="Genomic_DNA"/>
</dbReference>
<reference evidence="3 6" key="1">
    <citation type="submission" date="2018-09" db="EMBL/GenBank/DDBJ databases">
        <title>Roseomonas sp. nov., isolated from feces of Tibetan antelopes in the Qinghai-Tibet plateau, China.</title>
        <authorList>
            <person name="Tian Z."/>
        </authorList>
    </citation>
    <scope>NUCLEOTIDE SEQUENCE [LARGE SCALE GENOMIC DNA]</scope>
    <source>
        <strain evidence="4 5">Z23</strain>
        <strain evidence="3 6">Z24</strain>
    </source>
</reference>
<feature type="coiled-coil region" evidence="1">
    <location>
        <begin position="39"/>
        <end position="73"/>
    </location>
</feature>
<comment type="caution">
    <text evidence="3">The sequence shown here is derived from an EMBL/GenBank/DDBJ whole genome shotgun (WGS) entry which is preliminary data.</text>
</comment>
<dbReference type="EMBL" id="RAQU01000042">
    <property type="protein sequence ID" value="RKK04471.1"/>
    <property type="molecule type" value="Genomic_DNA"/>
</dbReference>
<gene>
    <name evidence="3" type="ORF">D6Z83_09255</name>
    <name evidence="4" type="ORF">EBE87_08355</name>
</gene>
<organism evidence="3 6">
    <name type="scientific">Teichococcus wenyumeiae</name>
    <dbReference type="NCBI Taxonomy" id="2478470"/>
    <lineage>
        <taxon>Bacteria</taxon>
        <taxon>Pseudomonadati</taxon>
        <taxon>Pseudomonadota</taxon>
        <taxon>Alphaproteobacteria</taxon>
        <taxon>Acetobacterales</taxon>
        <taxon>Roseomonadaceae</taxon>
        <taxon>Roseomonas</taxon>
    </lineage>
</organism>
<name>A0A3A9JGK0_9PROT</name>
<accession>A0A3A9JGK0</accession>
<keyword evidence="1" id="KW-0175">Coiled coil</keyword>
<dbReference type="Proteomes" id="UP000274097">
    <property type="component" value="Unassembled WGS sequence"/>
</dbReference>
<evidence type="ECO:0000256" key="2">
    <source>
        <dbReference type="SAM" id="Phobius"/>
    </source>
</evidence>
<evidence type="ECO:0000313" key="3">
    <source>
        <dbReference type="EMBL" id="RKK04471.1"/>
    </source>
</evidence>
<keyword evidence="5" id="KW-1185">Reference proteome</keyword>
<evidence type="ECO:0000256" key="1">
    <source>
        <dbReference type="SAM" id="Coils"/>
    </source>
</evidence>
<keyword evidence="2" id="KW-1133">Transmembrane helix</keyword>
<sequence>MRAIKRVLSVLFVPAVFAGLCWHFAWYAVHGPRVGSLAREAKAAEIASAKIDLAKAEAQRDSMERRVAGLRGDLIDRDQLDERARALLNMVGKDEFVAPYGPGKQLF</sequence>